<reference evidence="3 4" key="1">
    <citation type="journal article" date="2015" name="Genome Biol.">
        <title>Comparative genomics of Steinernema reveals deeply conserved gene regulatory networks.</title>
        <authorList>
            <person name="Dillman A.R."/>
            <person name="Macchietto M."/>
            <person name="Porter C.F."/>
            <person name="Rogers A."/>
            <person name="Williams B."/>
            <person name="Antoshechkin I."/>
            <person name="Lee M.M."/>
            <person name="Goodwin Z."/>
            <person name="Lu X."/>
            <person name="Lewis E.E."/>
            <person name="Goodrich-Blair H."/>
            <person name="Stock S.P."/>
            <person name="Adams B.J."/>
            <person name="Sternberg P.W."/>
            <person name="Mortazavi A."/>
        </authorList>
    </citation>
    <scope>NUCLEOTIDE SEQUENCE [LARGE SCALE GENOMIC DNA]</scope>
    <source>
        <strain evidence="3 4">ALL</strain>
    </source>
</reference>
<keyword evidence="4" id="KW-1185">Reference proteome</keyword>
<feature type="transmembrane region" description="Helical" evidence="1">
    <location>
        <begin position="226"/>
        <end position="251"/>
    </location>
</feature>
<dbReference type="PANTHER" id="PTHR23017:SF3">
    <property type="entry name" value="G-PROTEIN COUPLED RECEPTORS FAMILY 1 PROFILE DOMAIN-CONTAINING PROTEIN"/>
    <property type="match status" value="1"/>
</dbReference>
<sequence length="326" mass="37093">MVSSNSSVAAQELFDNRMSSAVIMTMGLIGVSVNLHVILALRRLKTFGYAFGRICMSHTVANFGNALVFSCYVAPITLIYPEFHKHYIGIRAGQVLILFWNASVLSHLLTAVNRCVVMYFPLKHEHIFTKRVTDTAITLLWIFSICQVIPYFSTECLFDYHIETFTFLFGSSPCSVVIGTYTDYYFSIVMICAIASLDFLTFVKIRTMNKTIKMSDDQKRRRNRQIRFFFQALCQGFAFMTELTSFFYFSFQFKNKWIIFGFTTFAWITVHMLDGLIVILFNKEIRAFRAFNPHSILGGSSATESGVNSTNVVPVTTVAVTLGNQK</sequence>
<accession>A0A4U5NY50</accession>
<keyword evidence="1" id="KW-0812">Transmembrane</keyword>
<evidence type="ECO:0000313" key="3">
    <source>
        <dbReference type="EMBL" id="TKR88251.1"/>
    </source>
</evidence>
<dbReference type="EMBL" id="AZBU02000003">
    <property type="protein sequence ID" value="TKR88251.1"/>
    <property type="molecule type" value="Genomic_DNA"/>
</dbReference>
<dbReference type="SUPFAM" id="SSF81321">
    <property type="entry name" value="Family A G protein-coupled receptor-like"/>
    <property type="match status" value="1"/>
</dbReference>
<dbReference type="Proteomes" id="UP000298663">
    <property type="component" value="Unassembled WGS sequence"/>
</dbReference>
<feature type="transmembrane region" description="Helical" evidence="1">
    <location>
        <begin position="257"/>
        <end position="281"/>
    </location>
</feature>
<feature type="transmembrane region" description="Helical" evidence="1">
    <location>
        <begin position="20"/>
        <end position="41"/>
    </location>
</feature>
<organism evidence="3 4">
    <name type="scientific">Steinernema carpocapsae</name>
    <name type="common">Entomopathogenic nematode</name>
    <dbReference type="NCBI Taxonomy" id="34508"/>
    <lineage>
        <taxon>Eukaryota</taxon>
        <taxon>Metazoa</taxon>
        <taxon>Ecdysozoa</taxon>
        <taxon>Nematoda</taxon>
        <taxon>Chromadorea</taxon>
        <taxon>Rhabditida</taxon>
        <taxon>Tylenchina</taxon>
        <taxon>Panagrolaimomorpha</taxon>
        <taxon>Strongyloidoidea</taxon>
        <taxon>Steinernematidae</taxon>
        <taxon>Steinernema</taxon>
    </lineage>
</organism>
<evidence type="ECO:0000313" key="4">
    <source>
        <dbReference type="Proteomes" id="UP000298663"/>
    </source>
</evidence>
<evidence type="ECO:0000256" key="1">
    <source>
        <dbReference type="SAM" id="Phobius"/>
    </source>
</evidence>
<feature type="transmembrane region" description="Helical" evidence="1">
    <location>
        <begin position="132"/>
        <end position="152"/>
    </location>
</feature>
<name>A0A4U5NY50_STECR</name>
<dbReference type="Gene3D" id="1.20.1070.10">
    <property type="entry name" value="Rhodopsin 7-helix transmembrane proteins"/>
    <property type="match status" value="1"/>
</dbReference>
<proteinExistence type="predicted"/>
<feature type="domain" description="7TM GPCR serpentine receptor class x (Srx)" evidence="2">
    <location>
        <begin position="26"/>
        <end position="282"/>
    </location>
</feature>
<keyword evidence="1" id="KW-1133">Transmembrane helix</keyword>
<comment type="caution">
    <text evidence="3">The sequence shown here is derived from an EMBL/GenBank/DDBJ whole genome shotgun (WGS) entry which is preliminary data.</text>
</comment>
<protein>
    <recommendedName>
        <fullName evidence="2">7TM GPCR serpentine receptor class x (Srx) domain-containing protein</fullName>
    </recommendedName>
</protein>
<evidence type="ECO:0000259" key="2">
    <source>
        <dbReference type="Pfam" id="PF10328"/>
    </source>
</evidence>
<dbReference type="AlphaFoldDB" id="A0A4U5NY50"/>
<feature type="transmembrane region" description="Helical" evidence="1">
    <location>
        <begin position="62"/>
        <end position="80"/>
    </location>
</feature>
<reference evidence="3 4" key="2">
    <citation type="journal article" date="2019" name="G3 (Bethesda)">
        <title>Hybrid Assembly of the Genome of the Entomopathogenic Nematode Steinernema carpocapsae Identifies the X-Chromosome.</title>
        <authorList>
            <person name="Serra L."/>
            <person name="Macchietto M."/>
            <person name="Macias-Munoz A."/>
            <person name="McGill C.J."/>
            <person name="Rodriguez I.M."/>
            <person name="Rodriguez B."/>
            <person name="Murad R."/>
            <person name="Mortazavi A."/>
        </authorList>
    </citation>
    <scope>NUCLEOTIDE SEQUENCE [LARGE SCALE GENOMIC DNA]</scope>
    <source>
        <strain evidence="3 4">ALL</strain>
    </source>
</reference>
<keyword evidence="1" id="KW-0472">Membrane</keyword>
<feature type="transmembrane region" description="Helical" evidence="1">
    <location>
        <begin position="92"/>
        <end position="112"/>
    </location>
</feature>
<dbReference type="Pfam" id="PF10328">
    <property type="entry name" value="7TM_GPCR_Srx"/>
    <property type="match status" value="1"/>
</dbReference>
<gene>
    <name evidence="3" type="ORF">L596_012525</name>
</gene>
<dbReference type="InterPro" id="IPR019430">
    <property type="entry name" value="7TM_GPCR_serpentine_rcpt_Srx"/>
</dbReference>
<dbReference type="OrthoDB" id="5840404at2759"/>
<feature type="transmembrane region" description="Helical" evidence="1">
    <location>
        <begin position="184"/>
        <end position="205"/>
    </location>
</feature>
<dbReference type="PANTHER" id="PTHR23017">
    <property type="entry name" value="SERPENTINE RECEPTOR, CLASS X"/>
    <property type="match status" value="1"/>
</dbReference>
<dbReference type="CDD" id="cd00637">
    <property type="entry name" value="7tm_classA_rhodopsin-like"/>
    <property type="match status" value="1"/>
</dbReference>